<dbReference type="EMBL" id="CP012672">
    <property type="protein sequence ID" value="AUX31083.1"/>
    <property type="molecule type" value="Genomic_DNA"/>
</dbReference>
<feature type="compositionally biased region" description="Low complexity" evidence="1">
    <location>
        <begin position="13"/>
        <end position="43"/>
    </location>
</feature>
<organism evidence="2 3">
    <name type="scientific">Sorangium cellulosum</name>
    <name type="common">Polyangium cellulosum</name>
    <dbReference type="NCBI Taxonomy" id="56"/>
    <lineage>
        <taxon>Bacteria</taxon>
        <taxon>Pseudomonadati</taxon>
        <taxon>Myxococcota</taxon>
        <taxon>Polyangia</taxon>
        <taxon>Polyangiales</taxon>
        <taxon>Polyangiaceae</taxon>
        <taxon>Sorangium</taxon>
    </lineage>
</organism>
<feature type="compositionally biased region" description="Pro residues" evidence="1">
    <location>
        <begin position="44"/>
        <end position="57"/>
    </location>
</feature>
<sequence length="268" mass="27555">MITKQLKSLLMIPSPNASRPRSSALPPEPAGARVEGAAAARPETAPPAGPSEPPAPRPTGDAAQRRAPAVPSFLRAAPTAAEPTRAPPAPADPASLVPPGMRKFTDLRATQPTSDAASSAPVLPFGLPAPPEPARLGAAAAEVPRGMRHFTSLTGTQPTSGAPAGAALPFSSSARAAPAAPAGAAGAARALSLEQYAALCADLAVAPASAEALFAQYGLREPEARLAVDGFWRDRLARDQAAYQRWQELYWQHRSRSSPAGKSPNEPK</sequence>
<proteinExistence type="predicted"/>
<gene>
    <name evidence="2" type="ORF">SOCE836_032010</name>
</gene>
<feature type="region of interest" description="Disordered" evidence="1">
    <location>
        <begin position="1"/>
        <end position="101"/>
    </location>
</feature>
<name>A0A4P2QNJ3_SORCE</name>
<evidence type="ECO:0000313" key="3">
    <source>
        <dbReference type="Proteomes" id="UP000295497"/>
    </source>
</evidence>
<reference evidence="2 3" key="1">
    <citation type="submission" date="2015-09" db="EMBL/GenBank/DDBJ databases">
        <title>Sorangium comparison.</title>
        <authorList>
            <person name="Zaburannyi N."/>
            <person name="Bunk B."/>
            <person name="Overmann J."/>
            <person name="Mueller R."/>
        </authorList>
    </citation>
    <scope>NUCLEOTIDE SEQUENCE [LARGE SCALE GENOMIC DNA]</scope>
    <source>
        <strain evidence="2 3">So ce836</strain>
    </source>
</reference>
<dbReference type="Proteomes" id="UP000295497">
    <property type="component" value="Chromosome"/>
</dbReference>
<dbReference type="RefSeq" id="WP_129574933.1">
    <property type="nucleotide sequence ID" value="NZ_CP012672.1"/>
</dbReference>
<evidence type="ECO:0000256" key="1">
    <source>
        <dbReference type="SAM" id="MobiDB-lite"/>
    </source>
</evidence>
<dbReference type="AlphaFoldDB" id="A0A4P2QNJ3"/>
<protein>
    <submittedName>
        <fullName evidence="2">Uncharacterized protein</fullName>
    </submittedName>
</protein>
<evidence type="ECO:0000313" key="2">
    <source>
        <dbReference type="EMBL" id="AUX31083.1"/>
    </source>
</evidence>
<accession>A0A4P2QNJ3</accession>